<evidence type="ECO:0000259" key="2">
    <source>
        <dbReference type="SMART" id="SM00822"/>
    </source>
</evidence>
<evidence type="ECO:0000313" key="4">
    <source>
        <dbReference type="Proteomes" id="UP000315252"/>
    </source>
</evidence>
<dbReference type="InterPro" id="IPR036291">
    <property type="entry name" value="NAD(P)-bd_dom_sf"/>
</dbReference>
<dbReference type="PANTHER" id="PTHR42760">
    <property type="entry name" value="SHORT-CHAIN DEHYDROGENASES/REDUCTASES FAMILY MEMBER"/>
    <property type="match status" value="1"/>
</dbReference>
<reference evidence="3 4" key="1">
    <citation type="submission" date="2019-06" db="EMBL/GenBank/DDBJ databases">
        <title>Whole genome sequence for Rhodospirillaceae sp. R148.</title>
        <authorList>
            <person name="Wang G."/>
        </authorList>
    </citation>
    <scope>NUCLEOTIDE SEQUENCE [LARGE SCALE GENOMIC DNA]</scope>
    <source>
        <strain evidence="3 4">R148</strain>
    </source>
</reference>
<dbReference type="PRINTS" id="PR00081">
    <property type="entry name" value="GDHRDH"/>
</dbReference>
<dbReference type="InterPro" id="IPR020904">
    <property type="entry name" value="Sc_DH/Rdtase_CS"/>
</dbReference>
<dbReference type="EC" id="1.1.1.47" evidence="3"/>
<dbReference type="CDD" id="cd05233">
    <property type="entry name" value="SDR_c"/>
    <property type="match status" value="1"/>
</dbReference>
<dbReference type="FunFam" id="3.40.50.720:FF:000084">
    <property type="entry name" value="Short-chain dehydrogenase reductase"/>
    <property type="match status" value="1"/>
</dbReference>
<organism evidence="3 4">
    <name type="scientific">Denitrobaculum tricleocarpae</name>
    <dbReference type="NCBI Taxonomy" id="2591009"/>
    <lineage>
        <taxon>Bacteria</taxon>
        <taxon>Pseudomonadati</taxon>
        <taxon>Pseudomonadota</taxon>
        <taxon>Alphaproteobacteria</taxon>
        <taxon>Rhodospirillales</taxon>
        <taxon>Rhodospirillaceae</taxon>
        <taxon>Denitrobaculum</taxon>
    </lineage>
</organism>
<comment type="caution">
    <text evidence="3">The sequence shown here is derived from an EMBL/GenBank/DDBJ whole genome shotgun (WGS) entry which is preliminary data.</text>
</comment>
<dbReference type="PANTHER" id="PTHR42760:SF135">
    <property type="entry name" value="BLL7886 PROTEIN"/>
    <property type="match status" value="1"/>
</dbReference>
<sequence>MNSLFNLEGQVALVTGASSGLGRHFAQTLATAGAKVAIAARRTESLSDLARKISAEDGRAIPIRLDVTDPNSISACIDTAETELGPITILVNNAGIAISKPALELEREEWDRVIDTNLNGVWHMAQQVAQHMVRLGHGGSIINVASVLGERATGQLAGYCATKAAVVNLTRALSIELARYNIRVNALAPGYIETDINRDFLTGPMGEKLKKKIPQRGFGQERDLDGALLLMASDASRYMTGSVITIDGGQSAAV</sequence>
<dbReference type="InterPro" id="IPR002347">
    <property type="entry name" value="SDR_fam"/>
</dbReference>
<gene>
    <name evidence="3" type="ORF">FKG95_16405</name>
</gene>
<dbReference type="InterPro" id="IPR057326">
    <property type="entry name" value="KR_dom"/>
</dbReference>
<dbReference type="NCBIfam" id="NF005559">
    <property type="entry name" value="PRK07231.1"/>
    <property type="match status" value="1"/>
</dbReference>
<proteinExistence type="inferred from homology"/>
<dbReference type="RefSeq" id="WP_142897462.1">
    <property type="nucleotide sequence ID" value="NZ_ML660056.1"/>
</dbReference>
<dbReference type="OrthoDB" id="7255009at2"/>
<dbReference type="GO" id="GO:0047936">
    <property type="term" value="F:glucose 1-dehydrogenase [NAD(P)+] activity"/>
    <property type="evidence" value="ECO:0007669"/>
    <property type="project" value="UniProtKB-EC"/>
</dbReference>
<accession>A0A545TPX9</accession>
<name>A0A545TPX9_9PROT</name>
<comment type="similarity">
    <text evidence="1">Belongs to the short-chain dehydrogenases/reductases (SDR) family.</text>
</comment>
<feature type="domain" description="Ketoreductase" evidence="2">
    <location>
        <begin position="10"/>
        <end position="180"/>
    </location>
</feature>
<dbReference type="SUPFAM" id="SSF51735">
    <property type="entry name" value="NAD(P)-binding Rossmann-fold domains"/>
    <property type="match status" value="1"/>
</dbReference>
<dbReference type="SMART" id="SM00822">
    <property type="entry name" value="PKS_KR"/>
    <property type="match status" value="1"/>
</dbReference>
<dbReference type="GO" id="GO:0030497">
    <property type="term" value="P:fatty acid elongation"/>
    <property type="evidence" value="ECO:0007669"/>
    <property type="project" value="TreeGrafter"/>
</dbReference>
<dbReference type="Pfam" id="PF13561">
    <property type="entry name" value="adh_short_C2"/>
    <property type="match status" value="1"/>
</dbReference>
<dbReference type="Proteomes" id="UP000315252">
    <property type="component" value="Unassembled WGS sequence"/>
</dbReference>
<dbReference type="Gene3D" id="3.40.50.720">
    <property type="entry name" value="NAD(P)-binding Rossmann-like Domain"/>
    <property type="match status" value="1"/>
</dbReference>
<dbReference type="PRINTS" id="PR00080">
    <property type="entry name" value="SDRFAMILY"/>
</dbReference>
<dbReference type="PROSITE" id="PS00061">
    <property type="entry name" value="ADH_SHORT"/>
    <property type="match status" value="1"/>
</dbReference>
<dbReference type="EMBL" id="VHSH01000005">
    <property type="protein sequence ID" value="TQV79238.1"/>
    <property type="molecule type" value="Genomic_DNA"/>
</dbReference>
<evidence type="ECO:0000313" key="3">
    <source>
        <dbReference type="EMBL" id="TQV79238.1"/>
    </source>
</evidence>
<dbReference type="AlphaFoldDB" id="A0A545TPX9"/>
<keyword evidence="4" id="KW-1185">Reference proteome</keyword>
<keyword evidence="3" id="KW-0560">Oxidoreductase</keyword>
<evidence type="ECO:0000256" key="1">
    <source>
        <dbReference type="ARBA" id="ARBA00006484"/>
    </source>
</evidence>
<protein>
    <submittedName>
        <fullName evidence="3">Glucose 1-dehydrogenase</fullName>
        <ecNumber evidence="3">1.1.1.47</ecNumber>
    </submittedName>
</protein>